<name>A0A249XXZ4_9CAUD</name>
<feature type="coiled-coil region" evidence="1">
    <location>
        <begin position="55"/>
        <end position="82"/>
    </location>
</feature>
<proteinExistence type="predicted"/>
<accession>A0A249XXZ4</accession>
<sequence>MYTVYKILSEKNEKGNWYEKYDIPIGIPVPPDCVLTPIPESIKNPKYDFAKNEWVEDQEALIKKLKEENQSLREKIELNEMALVDAINMLSNMIIEKT</sequence>
<reference evidence="2 3" key="1">
    <citation type="submission" date="2017-04" db="EMBL/GenBank/DDBJ databases">
        <title>Complete Genome Sequence of Lytic Bacteriophage EF1 Infecting Enterococcus faecalis Isolates.</title>
        <authorList>
            <person name="Kim D."/>
            <person name="Kim Y.J."/>
            <person name="Han B.K."/>
            <person name="Kim H."/>
        </authorList>
    </citation>
    <scope>NUCLEOTIDE SEQUENCE [LARGE SCALE GENOMIC DNA]</scope>
</reference>
<keyword evidence="1" id="KW-0175">Coiled coil</keyword>
<keyword evidence="3" id="KW-1185">Reference proteome</keyword>
<organism evidence="2 3">
    <name type="scientific">Enterococcus phage EF1</name>
    <dbReference type="NCBI Taxonomy" id="2025813"/>
    <lineage>
        <taxon>Viruses</taxon>
        <taxon>Duplodnaviria</taxon>
        <taxon>Heunggongvirae</taxon>
        <taxon>Uroviricota</taxon>
        <taxon>Caudoviricetes</taxon>
    </lineage>
</organism>
<protein>
    <submittedName>
        <fullName evidence="2">Uncharacterized protein</fullName>
    </submittedName>
</protein>
<evidence type="ECO:0000313" key="2">
    <source>
        <dbReference type="EMBL" id="ASZ76812.1"/>
    </source>
</evidence>
<dbReference type="Proteomes" id="UP000260005">
    <property type="component" value="Segment"/>
</dbReference>
<evidence type="ECO:0000256" key="1">
    <source>
        <dbReference type="SAM" id="Coils"/>
    </source>
</evidence>
<evidence type="ECO:0000313" key="3">
    <source>
        <dbReference type="Proteomes" id="UP000260005"/>
    </source>
</evidence>
<dbReference type="EMBL" id="MF001358">
    <property type="protein sequence ID" value="ASZ76812.1"/>
    <property type="molecule type" value="Genomic_DNA"/>
</dbReference>